<protein>
    <recommendedName>
        <fullName evidence="10">Type II secretion system protein M</fullName>
        <shortName evidence="10">T2SS protein M</shortName>
    </recommendedName>
    <alternativeName>
        <fullName evidence="10">General secretion pathway protein M</fullName>
    </alternativeName>
</protein>
<evidence type="ECO:0000256" key="12">
    <source>
        <dbReference type="SAM" id="Phobius"/>
    </source>
</evidence>
<evidence type="ECO:0000313" key="13">
    <source>
        <dbReference type="EMBL" id="SEH65539.1"/>
    </source>
</evidence>
<dbReference type="RefSeq" id="WP_092790214.1">
    <property type="nucleotide sequence ID" value="NZ_DASWWU010000009.1"/>
</dbReference>
<keyword evidence="5 10" id="KW-0997">Cell inner membrane</keyword>
<dbReference type="InterPro" id="IPR007690">
    <property type="entry name" value="T2SS_GspM"/>
</dbReference>
<dbReference type="Pfam" id="PF04612">
    <property type="entry name" value="T2SSM"/>
    <property type="match status" value="1"/>
</dbReference>
<dbReference type="STRING" id="173990.SAMN05660691_00673"/>
<dbReference type="OrthoDB" id="6624834at2"/>
<evidence type="ECO:0000256" key="11">
    <source>
        <dbReference type="SAM" id="Coils"/>
    </source>
</evidence>
<proteinExistence type="inferred from homology"/>
<dbReference type="Gene3D" id="3.30.1360.100">
    <property type="entry name" value="General secretion pathway protein M, EpsM"/>
    <property type="match status" value="1"/>
</dbReference>
<dbReference type="EMBL" id="FNXF01000002">
    <property type="protein sequence ID" value="SEH65539.1"/>
    <property type="molecule type" value="Genomic_DNA"/>
</dbReference>
<evidence type="ECO:0000256" key="5">
    <source>
        <dbReference type="ARBA" id="ARBA00022519"/>
    </source>
</evidence>
<keyword evidence="8 12" id="KW-1133">Transmembrane helix</keyword>
<dbReference type="SUPFAM" id="SSF103054">
    <property type="entry name" value="General secretion pathway protein M, EpsM"/>
    <property type="match status" value="1"/>
</dbReference>
<dbReference type="PIRSF" id="PIRSF006291">
    <property type="entry name" value="GspM"/>
    <property type="match status" value="1"/>
</dbReference>
<keyword evidence="11" id="KW-0175">Coiled coil</keyword>
<dbReference type="GO" id="GO:0015627">
    <property type="term" value="C:type II protein secretion system complex"/>
    <property type="evidence" value="ECO:0007669"/>
    <property type="project" value="InterPro"/>
</dbReference>
<keyword evidence="7 10" id="KW-0653">Protein transport</keyword>
<accession>A0A1H6JX03</accession>
<evidence type="ECO:0000256" key="3">
    <source>
        <dbReference type="ARBA" id="ARBA00022448"/>
    </source>
</evidence>
<keyword evidence="3 10" id="KW-0813">Transport</keyword>
<sequence>MKQQFLTWWTGLQQREQRLVAGAAVVVVLGLFYWMLWQPLHQARDVQQQKVQSAQRQLSQLQQLLPQLKAASVTTARSGGSLAQIISNSARSSGISVSRMQPQNEQLTLVLEDVSFDKLLSWLHALQYQHGVKLVNLDVATAETPGIVRVRRMVVE</sequence>
<evidence type="ECO:0000256" key="4">
    <source>
        <dbReference type="ARBA" id="ARBA00022475"/>
    </source>
</evidence>
<evidence type="ECO:0000256" key="2">
    <source>
        <dbReference type="ARBA" id="ARBA00010637"/>
    </source>
</evidence>
<evidence type="ECO:0000256" key="7">
    <source>
        <dbReference type="ARBA" id="ARBA00022927"/>
    </source>
</evidence>
<keyword evidence="6 12" id="KW-0812">Transmembrane</keyword>
<dbReference type="GO" id="GO:0005886">
    <property type="term" value="C:plasma membrane"/>
    <property type="evidence" value="ECO:0007669"/>
    <property type="project" value="UniProtKB-SubCell"/>
</dbReference>
<evidence type="ECO:0000256" key="6">
    <source>
        <dbReference type="ARBA" id="ARBA00022692"/>
    </source>
</evidence>
<evidence type="ECO:0000256" key="8">
    <source>
        <dbReference type="ARBA" id="ARBA00022989"/>
    </source>
</evidence>
<feature type="transmembrane region" description="Helical" evidence="12">
    <location>
        <begin position="20"/>
        <end position="37"/>
    </location>
</feature>
<dbReference type="Proteomes" id="UP000199371">
    <property type="component" value="Unassembled WGS sequence"/>
</dbReference>
<organism evidence="13 14">
    <name type="scientific">Rheinheimera pacifica</name>
    <dbReference type="NCBI Taxonomy" id="173990"/>
    <lineage>
        <taxon>Bacteria</taxon>
        <taxon>Pseudomonadati</taxon>
        <taxon>Pseudomonadota</taxon>
        <taxon>Gammaproteobacteria</taxon>
        <taxon>Chromatiales</taxon>
        <taxon>Chromatiaceae</taxon>
        <taxon>Rheinheimera</taxon>
    </lineage>
</organism>
<comment type="similarity">
    <text evidence="2 10">Belongs to the GSP M family.</text>
</comment>
<keyword evidence="4 10" id="KW-1003">Cell membrane</keyword>
<gene>
    <name evidence="13" type="ORF">SAMN05660691_00673</name>
</gene>
<comment type="function">
    <text evidence="10">Inner membrane component of the type II secretion system required for the energy-dependent secretion of extracellular factors such as proteases and toxins from the periplasm.</text>
</comment>
<dbReference type="AlphaFoldDB" id="A0A1H6JX03"/>
<dbReference type="GO" id="GO:0015628">
    <property type="term" value="P:protein secretion by the type II secretion system"/>
    <property type="evidence" value="ECO:0007669"/>
    <property type="project" value="InterPro"/>
</dbReference>
<feature type="coiled-coil region" evidence="11">
    <location>
        <begin position="44"/>
        <end position="71"/>
    </location>
</feature>
<reference evidence="14" key="1">
    <citation type="submission" date="2016-10" db="EMBL/GenBank/DDBJ databases">
        <authorList>
            <person name="Varghese N."/>
            <person name="Submissions S."/>
        </authorList>
    </citation>
    <scope>NUCLEOTIDE SEQUENCE [LARGE SCALE GENOMIC DNA]</scope>
    <source>
        <strain evidence="14">DSM 17616</strain>
    </source>
</reference>
<keyword evidence="14" id="KW-1185">Reference proteome</keyword>
<dbReference type="InterPro" id="IPR023229">
    <property type="entry name" value="T2SS_M_periplasmic_sf"/>
</dbReference>
<keyword evidence="9 10" id="KW-0472">Membrane</keyword>
<evidence type="ECO:0000256" key="10">
    <source>
        <dbReference type="PIRNR" id="PIRNR006291"/>
    </source>
</evidence>
<evidence type="ECO:0000313" key="14">
    <source>
        <dbReference type="Proteomes" id="UP000199371"/>
    </source>
</evidence>
<evidence type="ECO:0000256" key="9">
    <source>
        <dbReference type="ARBA" id="ARBA00023136"/>
    </source>
</evidence>
<comment type="subcellular location">
    <subcellularLocation>
        <location evidence="1">Cell inner membrane</location>
        <topology evidence="1">Single-pass membrane protein</topology>
    </subcellularLocation>
</comment>
<name>A0A1H6JX03_9GAMM</name>
<evidence type="ECO:0000256" key="1">
    <source>
        <dbReference type="ARBA" id="ARBA00004377"/>
    </source>
</evidence>